<dbReference type="GO" id="GO:0003941">
    <property type="term" value="F:L-serine ammonia-lyase activity"/>
    <property type="evidence" value="ECO:0007669"/>
    <property type="project" value="TreeGrafter"/>
</dbReference>
<evidence type="ECO:0000256" key="4">
    <source>
        <dbReference type="ARBA" id="ARBA00023239"/>
    </source>
</evidence>
<dbReference type="CDD" id="cd01562">
    <property type="entry name" value="Thr-dehyd"/>
    <property type="match status" value="1"/>
</dbReference>
<evidence type="ECO:0000256" key="3">
    <source>
        <dbReference type="ARBA" id="ARBA00022898"/>
    </source>
</evidence>
<dbReference type="PANTHER" id="PTHR48078">
    <property type="entry name" value="THREONINE DEHYDRATASE, MITOCHONDRIAL-RELATED"/>
    <property type="match status" value="1"/>
</dbReference>
<evidence type="ECO:0000313" key="6">
    <source>
        <dbReference type="EMBL" id="PSJ65197.1"/>
    </source>
</evidence>
<dbReference type="GO" id="GO:0006565">
    <property type="term" value="P:L-serine catabolic process"/>
    <property type="evidence" value="ECO:0007669"/>
    <property type="project" value="TreeGrafter"/>
</dbReference>
<reference evidence="6 7" key="1">
    <citation type="submission" date="2018-03" db="EMBL/GenBank/DDBJ databases">
        <title>The draft genome of Mesorhizobium sp. 6GN-30.</title>
        <authorList>
            <person name="Liu L."/>
            <person name="Li L."/>
            <person name="Wang T."/>
            <person name="Zhang X."/>
            <person name="Liang L."/>
        </authorList>
    </citation>
    <scope>NUCLEOTIDE SEQUENCE [LARGE SCALE GENOMIC DNA]</scope>
    <source>
        <strain evidence="6 7">6GN30</strain>
    </source>
</reference>
<proteinExistence type="inferred from homology"/>
<organism evidence="6 7">
    <name type="scientific">Kumtagia ephedrae</name>
    <dbReference type="NCBI Taxonomy" id="2116701"/>
    <lineage>
        <taxon>Bacteria</taxon>
        <taxon>Pseudomonadati</taxon>
        <taxon>Pseudomonadota</taxon>
        <taxon>Alphaproteobacteria</taxon>
        <taxon>Hyphomicrobiales</taxon>
        <taxon>Phyllobacteriaceae</taxon>
        <taxon>Kumtagia</taxon>
    </lineage>
</organism>
<keyword evidence="3" id="KW-0663">Pyridoxal phosphate</keyword>
<dbReference type="GO" id="GO:0009097">
    <property type="term" value="P:isoleucine biosynthetic process"/>
    <property type="evidence" value="ECO:0007669"/>
    <property type="project" value="TreeGrafter"/>
</dbReference>
<dbReference type="Gene3D" id="3.40.50.1100">
    <property type="match status" value="2"/>
</dbReference>
<dbReference type="SUPFAM" id="SSF53686">
    <property type="entry name" value="Tryptophan synthase beta subunit-like PLP-dependent enzymes"/>
    <property type="match status" value="1"/>
</dbReference>
<dbReference type="EMBL" id="PXYK01000002">
    <property type="protein sequence ID" value="PSJ65197.1"/>
    <property type="molecule type" value="Genomic_DNA"/>
</dbReference>
<comment type="similarity">
    <text evidence="2">Belongs to the serine/threonine dehydratase family.</text>
</comment>
<accession>A0A2P7SRY3</accession>
<evidence type="ECO:0000256" key="2">
    <source>
        <dbReference type="ARBA" id="ARBA00010869"/>
    </source>
</evidence>
<evidence type="ECO:0000256" key="1">
    <source>
        <dbReference type="ARBA" id="ARBA00001933"/>
    </source>
</evidence>
<dbReference type="PROSITE" id="PS00165">
    <property type="entry name" value="DEHYDRATASE_SER_THR"/>
    <property type="match status" value="1"/>
</dbReference>
<dbReference type="InterPro" id="IPR050147">
    <property type="entry name" value="Ser/Thr_Dehydratase"/>
</dbReference>
<dbReference type="AlphaFoldDB" id="A0A2P7SRY3"/>
<dbReference type="Proteomes" id="UP000241229">
    <property type="component" value="Unassembled WGS sequence"/>
</dbReference>
<dbReference type="GO" id="GO:0004794">
    <property type="term" value="F:threonine deaminase activity"/>
    <property type="evidence" value="ECO:0007669"/>
    <property type="project" value="TreeGrafter"/>
</dbReference>
<dbReference type="OrthoDB" id="9811476at2"/>
<evidence type="ECO:0000313" key="7">
    <source>
        <dbReference type="Proteomes" id="UP000241229"/>
    </source>
</evidence>
<dbReference type="GO" id="GO:0030170">
    <property type="term" value="F:pyridoxal phosphate binding"/>
    <property type="evidence" value="ECO:0007669"/>
    <property type="project" value="InterPro"/>
</dbReference>
<keyword evidence="7" id="KW-1185">Reference proteome</keyword>
<sequence length="313" mass="32199">MITLDDIHAAALRIAPYVRRTPLMRATALDRPPTEASLWLKLECLQATGSFKARGATNRLLATPAAELAGGVVTASGGNHGLAVARAARIAGVPATIFVPTNASPAKIDKLRKLGAKVEVVGSIWNETNVHALAFAERHGAAYFHPFADPLVLAGQGTVALELLEDKPDLDTVLVAIGGGGLITGMAVALKALKPSIRIIGIEPTGSPTFHASLAAGAVVALDKVTTRVATMACAKTEPAVFALSKDAIDEVVLVEDEEMVEAARWLWFELGLAADLSGAAAVAALRTGRLRLEAGSNACALVCGAGPEGLAG</sequence>
<dbReference type="RefSeq" id="WP_106770537.1">
    <property type="nucleotide sequence ID" value="NZ_PXYK01000002.1"/>
</dbReference>
<dbReference type="InterPro" id="IPR000634">
    <property type="entry name" value="Ser/Thr_deHydtase_PyrdxlP-BS"/>
</dbReference>
<dbReference type="GO" id="GO:0006567">
    <property type="term" value="P:L-threonine catabolic process"/>
    <property type="evidence" value="ECO:0007669"/>
    <property type="project" value="TreeGrafter"/>
</dbReference>
<dbReference type="Pfam" id="PF00291">
    <property type="entry name" value="PALP"/>
    <property type="match status" value="1"/>
</dbReference>
<dbReference type="InterPro" id="IPR036052">
    <property type="entry name" value="TrpB-like_PALP_sf"/>
</dbReference>
<evidence type="ECO:0000259" key="5">
    <source>
        <dbReference type="Pfam" id="PF00291"/>
    </source>
</evidence>
<comment type="cofactor">
    <cofactor evidence="1">
        <name>pyridoxal 5'-phosphate</name>
        <dbReference type="ChEBI" id="CHEBI:597326"/>
    </cofactor>
</comment>
<gene>
    <name evidence="6" type="ORF">C7I84_02290</name>
</gene>
<feature type="domain" description="Tryptophan synthase beta chain-like PALP" evidence="5">
    <location>
        <begin position="15"/>
        <end position="305"/>
    </location>
</feature>
<dbReference type="FunFam" id="3.40.50.1100:FF:000005">
    <property type="entry name" value="Threonine dehydratase catabolic"/>
    <property type="match status" value="1"/>
</dbReference>
<dbReference type="PANTHER" id="PTHR48078:SF6">
    <property type="entry name" value="L-THREONINE DEHYDRATASE CATABOLIC TDCB"/>
    <property type="match status" value="1"/>
</dbReference>
<dbReference type="InterPro" id="IPR001926">
    <property type="entry name" value="TrpB-like_PALP"/>
</dbReference>
<keyword evidence="4" id="KW-0456">Lyase</keyword>
<comment type="caution">
    <text evidence="6">The sequence shown here is derived from an EMBL/GenBank/DDBJ whole genome shotgun (WGS) entry which is preliminary data.</text>
</comment>
<protein>
    <submittedName>
        <fullName evidence="6">Serine/threonine dehydratase</fullName>
    </submittedName>
</protein>
<name>A0A2P7SRY3_9HYPH</name>